<dbReference type="EMBL" id="LAZR01064190">
    <property type="protein sequence ID" value="KKK58011.1"/>
    <property type="molecule type" value="Genomic_DNA"/>
</dbReference>
<gene>
    <name evidence="1" type="ORF">LCGC14_3048710</name>
</gene>
<protein>
    <submittedName>
        <fullName evidence="1">Uncharacterized protein</fullName>
    </submittedName>
</protein>
<evidence type="ECO:0000313" key="1">
    <source>
        <dbReference type="EMBL" id="KKK58011.1"/>
    </source>
</evidence>
<name>A0A0F8ZDA5_9ZZZZ</name>
<proteinExistence type="predicted"/>
<accession>A0A0F8ZDA5</accession>
<comment type="caution">
    <text evidence="1">The sequence shown here is derived from an EMBL/GenBank/DDBJ whole genome shotgun (WGS) entry which is preliminary data.</text>
</comment>
<feature type="non-terminal residue" evidence="1">
    <location>
        <position position="45"/>
    </location>
</feature>
<sequence length="45" mass="4807">MVTIHTGKTEVKAEAILEDGIEEVLHSVQTDVLGELEAQMATAQA</sequence>
<organism evidence="1">
    <name type="scientific">marine sediment metagenome</name>
    <dbReference type="NCBI Taxonomy" id="412755"/>
    <lineage>
        <taxon>unclassified sequences</taxon>
        <taxon>metagenomes</taxon>
        <taxon>ecological metagenomes</taxon>
    </lineage>
</organism>
<reference evidence="1" key="1">
    <citation type="journal article" date="2015" name="Nature">
        <title>Complex archaea that bridge the gap between prokaryotes and eukaryotes.</title>
        <authorList>
            <person name="Spang A."/>
            <person name="Saw J.H."/>
            <person name="Jorgensen S.L."/>
            <person name="Zaremba-Niedzwiedzka K."/>
            <person name="Martijn J."/>
            <person name="Lind A.E."/>
            <person name="van Eijk R."/>
            <person name="Schleper C."/>
            <person name="Guy L."/>
            <person name="Ettema T.J."/>
        </authorList>
    </citation>
    <scope>NUCLEOTIDE SEQUENCE</scope>
</reference>
<dbReference type="AlphaFoldDB" id="A0A0F8ZDA5"/>